<dbReference type="InterPro" id="IPR028082">
    <property type="entry name" value="Peripla_BP_I"/>
</dbReference>
<protein>
    <submittedName>
        <fullName evidence="4">Extracellular ligand-binding receptor</fullName>
    </submittedName>
</protein>
<organism evidence="4 5">
    <name type="scientific">Pseudofrankia inefficax (strain DSM 45817 / CECT 9037 / DDB 130130 / EuI1c)</name>
    <name type="common">Frankia inefficax</name>
    <dbReference type="NCBI Taxonomy" id="298654"/>
    <lineage>
        <taxon>Bacteria</taxon>
        <taxon>Bacillati</taxon>
        <taxon>Actinomycetota</taxon>
        <taxon>Actinomycetes</taxon>
        <taxon>Frankiales</taxon>
        <taxon>Frankiaceae</taxon>
        <taxon>Pseudofrankia</taxon>
    </lineage>
</organism>
<dbReference type="KEGG" id="fri:FraEuI1c_2554"/>
<keyword evidence="2" id="KW-0732">Signal</keyword>
<dbReference type="STRING" id="298654.FraEuI1c_2554"/>
<dbReference type="PANTHER" id="PTHR30483">
    <property type="entry name" value="LEUCINE-SPECIFIC-BINDING PROTEIN"/>
    <property type="match status" value="1"/>
</dbReference>
<name>E3J3V5_PSEI1</name>
<sequence length="368" mass="40292">MESRRDTFRGDAEPIKIGWLGSALDGPGGGYDRIHRMAFDEAIEQGFLDRPVEFVLHAENGLPRGSARNATDGFRYLVDQGCIGVAGAYSSDNAIAVAPLANELQVPLISWAGTERLAGDYCFRLGNGDCGGDAALCAAWLARNGHKRVAVLSEVSPNGDEYFRYFRQECRIQGLSIVALETVGQSPTHLADNLASLRQSNPDALCYMGYGMLALQGLLRAALDELAWDPPRIMGTAFMFYLMGFEKFEGWVGIDQFDPSNALVHGFHDRYVARYGEAPPLWPNAIPVLAYDTARVLAAGLFRAPTLSGVGLKEGLERIRFMPSTTGGPRTHIAGSPHEHGMFRGDWLLYGRVRNEKLEFEGLFEPGS</sequence>
<dbReference type="eggNOG" id="COG0683">
    <property type="taxonomic scope" value="Bacteria"/>
</dbReference>
<dbReference type="Gene3D" id="3.40.50.2300">
    <property type="match status" value="2"/>
</dbReference>
<keyword evidence="4" id="KW-0675">Receptor</keyword>
<dbReference type="CDD" id="cd06268">
    <property type="entry name" value="PBP1_ABC_transporter_LIVBP-like"/>
    <property type="match status" value="1"/>
</dbReference>
<reference evidence="4 5" key="1">
    <citation type="submission" date="2010-10" db="EMBL/GenBank/DDBJ databases">
        <title>Complete sequence of Frankia sp. EuI1c.</title>
        <authorList>
            <consortium name="US DOE Joint Genome Institute"/>
            <person name="Lucas S."/>
            <person name="Copeland A."/>
            <person name="Lapidus A."/>
            <person name="Cheng J.-F."/>
            <person name="Bruce D."/>
            <person name="Goodwin L."/>
            <person name="Pitluck S."/>
            <person name="Chertkov O."/>
            <person name="Detter J.C."/>
            <person name="Han C."/>
            <person name="Tapia R."/>
            <person name="Land M."/>
            <person name="Hauser L."/>
            <person name="Jeffries C."/>
            <person name="Kyrpides N."/>
            <person name="Ivanova N."/>
            <person name="Mikhailova N."/>
            <person name="Beauchemin N."/>
            <person name="Sen A."/>
            <person name="Sur S.A."/>
            <person name="Gtari M."/>
            <person name="Wall L."/>
            <person name="Tisa L."/>
            <person name="Woyke T."/>
        </authorList>
    </citation>
    <scope>NUCLEOTIDE SEQUENCE [LARGE SCALE GENOMIC DNA]</scope>
    <source>
        <strain evidence="5">DSM 45817 / CECT 9037 / EuI1c</strain>
    </source>
</reference>
<evidence type="ECO:0000259" key="3">
    <source>
        <dbReference type="Pfam" id="PF13458"/>
    </source>
</evidence>
<dbReference type="InterPro" id="IPR051010">
    <property type="entry name" value="BCAA_transport"/>
</dbReference>
<keyword evidence="5" id="KW-1185">Reference proteome</keyword>
<proteinExistence type="inferred from homology"/>
<comment type="similarity">
    <text evidence="1">Belongs to the leucine-binding protein family.</text>
</comment>
<gene>
    <name evidence="4" type="ordered locus">FraEuI1c_2554</name>
</gene>
<dbReference type="Pfam" id="PF13458">
    <property type="entry name" value="Peripla_BP_6"/>
    <property type="match status" value="1"/>
</dbReference>
<dbReference type="AlphaFoldDB" id="E3J3V5"/>
<accession>E3J3V5</accession>
<evidence type="ECO:0000313" key="4">
    <source>
        <dbReference type="EMBL" id="ADP80588.1"/>
    </source>
</evidence>
<dbReference type="PANTHER" id="PTHR30483:SF6">
    <property type="entry name" value="PERIPLASMIC BINDING PROTEIN OF ABC TRANSPORTER FOR NATURAL AMINO ACIDS"/>
    <property type="match status" value="1"/>
</dbReference>
<evidence type="ECO:0000256" key="1">
    <source>
        <dbReference type="ARBA" id="ARBA00010062"/>
    </source>
</evidence>
<dbReference type="HOGENOM" id="CLU_737357_0_0_11"/>
<dbReference type="InParanoid" id="E3J3V5"/>
<dbReference type="RefSeq" id="WP_013423706.1">
    <property type="nucleotide sequence ID" value="NC_014666.1"/>
</dbReference>
<dbReference type="SUPFAM" id="SSF53822">
    <property type="entry name" value="Periplasmic binding protein-like I"/>
    <property type="match status" value="1"/>
</dbReference>
<evidence type="ECO:0000256" key="2">
    <source>
        <dbReference type="ARBA" id="ARBA00022729"/>
    </source>
</evidence>
<dbReference type="Proteomes" id="UP000002484">
    <property type="component" value="Chromosome"/>
</dbReference>
<dbReference type="OrthoDB" id="4502276at2"/>
<feature type="domain" description="Leucine-binding protein" evidence="3">
    <location>
        <begin position="14"/>
        <end position="329"/>
    </location>
</feature>
<dbReference type="EMBL" id="CP002299">
    <property type="protein sequence ID" value="ADP80588.1"/>
    <property type="molecule type" value="Genomic_DNA"/>
</dbReference>
<dbReference type="InterPro" id="IPR028081">
    <property type="entry name" value="Leu-bd"/>
</dbReference>
<evidence type="ECO:0000313" key="5">
    <source>
        <dbReference type="Proteomes" id="UP000002484"/>
    </source>
</evidence>